<dbReference type="Pfam" id="PF12937">
    <property type="entry name" value="F-box-like"/>
    <property type="match status" value="1"/>
</dbReference>
<dbReference type="SUPFAM" id="SSF81383">
    <property type="entry name" value="F-box domain"/>
    <property type="match status" value="1"/>
</dbReference>
<reference evidence="2" key="1">
    <citation type="journal article" date="2020" name="Fungal Divers.">
        <title>Resolving the Mortierellaceae phylogeny through synthesis of multi-gene phylogenetics and phylogenomics.</title>
        <authorList>
            <person name="Vandepol N."/>
            <person name="Liber J."/>
            <person name="Desiro A."/>
            <person name="Na H."/>
            <person name="Kennedy M."/>
            <person name="Barry K."/>
            <person name="Grigoriev I.V."/>
            <person name="Miller A.N."/>
            <person name="O'Donnell K."/>
            <person name="Stajich J.E."/>
            <person name="Bonito G."/>
        </authorList>
    </citation>
    <scope>NUCLEOTIDE SEQUENCE</scope>
    <source>
        <strain evidence="2">NVP60</strain>
    </source>
</reference>
<accession>A0A9P6R7R9</accession>
<dbReference type="InterPro" id="IPR001810">
    <property type="entry name" value="F-box_dom"/>
</dbReference>
<keyword evidence="3" id="KW-1185">Reference proteome</keyword>
<gene>
    <name evidence="2" type="ORF">BGZ97_009281</name>
</gene>
<dbReference type="AlphaFoldDB" id="A0A9P6R7R9"/>
<dbReference type="EMBL" id="JAAAIN010000441">
    <property type="protein sequence ID" value="KAG0314465.1"/>
    <property type="molecule type" value="Genomic_DNA"/>
</dbReference>
<dbReference type="InterPro" id="IPR036047">
    <property type="entry name" value="F-box-like_dom_sf"/>
</dbReference>
<proteinExistence type="predicted"/>
<sequence length="383" mass="44180">MGTTSFSDLPPEVQAMIGRYFWQHELPVCLRVCQAWKTLFSPYLWREADLSWNRKEVEFDFVNGLKTYGQHLRSLTLRDDSVFLCSVMRSRPSFQLTSLEMHLTHVGHWIPFVNFLGRGSTTGWRRLIISVSVELEPSYEFGPDFFAAVLKHASTLEVLRLEDECYADADGVNRLLCSAPNLKVLYISNDHKEQHDGGYLDAKAIVDAEWVCSNLEVFACEIRNIPRPDITREIRGQPATEHTRAGTLEESIEIQRRIYSKLAQFTKLRELTLGFHYNAGYPMVVPRDRDYIRQYDCLAMTLDSGLDLLKDLKEIQEVGLPNMEIYIDGEQEQSWFDEYWPNVAIDFETQEADQSDNNTFEEVTSDEDTNIENAPLPIIVNIT</sequence>
<evidence type="ECO:0000313" key="3">
    <source>
        <dbReference type="Proteomes" id="UP000823405"/>
    </source>
</evidence>
<evidence type="ECO:0000259" key="1">
    <source>
        <dbReference type="Pfam" id="PF12937"/>
    </source>
</evidence>
<feature type="domain" description="F-box" evidence="1">
    <location>
        <begin position="6"/>
        <end position="50"/>
    </location>
</feature>
<name>A0A9P6R7R9_9FUNG</name>
<dbReference type="Gene3D" id="1.20.1280.50">
    <property type="match status" value="1"/>
</dbReference>
<evidence type="ECO:0000313" key="2">
    <source>
        <dbReference type="EMBL" id="KAG0314465.1"/>
    </source>
</evidence>
<comment type="caution">
    <text evidence="2">The sequence shown here is derived from an EMBL/GenBank/DDBJ whole genome shotgun (WGS) entry which is preliminary data.</text>
</comment>
<dbReference type="InterPro" id="IPR032675">
    <property type="entry name" value="LRR_dom_sf"/>
</dbReference>
<dbReference type="Gene3D" id="3.80.10.10">
    <property type="entry name" value="Ribonuclease Inhibitor"/>
    <property type="match status" value="1"/>
</dbReference>
<protein>
    <recommendedName>
        <fullName evidence="1">F-box domain-containing protein</fullName>
    </recommendedName>
</protein>
<organism evidence="2 3">
    <name type="scientific">Linnemannia gamsii</name>
    <dbReference type="NCBI Taxonomy" id="64522"/>
    <lineage>
        <taxon>Eukaryota</taxon>
        <taxon>Fungi</taxon>
        <taxon>Fungi incertae sedis</taxon>
        <taxon>Mucoromycota</taxon>
        <taxon>Mortierellomycotina</taxon>
        <taxon>Mortierellomycetes</taxon>
        <taxon>Mortierellales</taxon>
        <taxon>Mortierellaceae</taxon>
        <taxon>Linnemannia</taxon>
    </lineage>
</organism>
<dbReference type="Proteomes" id="UP000823405">
    <property type="component" value="Unassembled WGS sequence"/>
</dbReference>
<dbReference type="OrthoDB" id="2338066at2759"/>